<dbReference type="PANTHER" id="PTHR24369">
    <property type="entry name" value="ANTIGEN BSP, PUTATIVE-RELATED"/>
    <property type="match status" value="1"/>
</dbReference>
<accession>A0A0N4WZC5</accession>
<reference evidence="3 4" key="2">
    <citation type="submission" date="2018-11" db="EMBL/GenBank/DDBJ databases">
        <authorList>
            <consortium name="Pathogen Informatics"/>
        </authorList>
    </citation>
    <scope>NUCLEOTIDE SEQUENCE [LARGE SCALE GENOMIC DNA]</scope>
    <source>
        <strain evidence="3 4">MHpl1</strain>
    </source>
</reference>
<keyword evidence="1" id="KW-0433">Leucine-rich repeat</keyword>
<dbReference type="STRING" id="6290.A0A0N4WZC5"/>
<evidence type="ECO:0000313" key="5">
    <source>
        <dbReference type="WBParaSite" id="HPLM_0001728601-mRNA-1"/>
    </source>
</evidence>
<dbReference type="InterPro" id="IPR032675">
    <property type="entry name" value="LRR_dom_sf"/>
</dbReference>
<proteinExistence type="predicted"/>
<dbReference type="SUPFAM" id="SSF52058">
    <property type="entry name" value="L domain-like"/>
    <property type="match status" value="1"/>
</dbReference>
<organism evidence="5">
    <name type="scientific">Haemonchus placei</name>
    <name type="common">Barber's pole worm</name>
    <dbReference type="NCBI Taxonomy" id="6290"/>
    <lineage>
        <taxon>Eukaryota</taxon>
        <taxon>Metazoa</taxon>
        <taxon>Ecdysozoa</taxon>
        <taxon>Nematoda</taxon>
        <taxon>Chromadorea</taxon>
        <taxon>Rhabditida</taxon>
        <taxon>Rhabditina</taxon>
        <taxon>Rhabditomorpha</taxon>
        <taxon>Strongyloidea</taxon>
        <taxon>Trichostrongylidae</taxon>
        <taxon>Haemonchus</taxon>
    </lineage>
</organism>
<protein>
    <submittedName>
        <fullName evidence="5">LRRCT domain-containing protein</fullName>
    </submittedName>
</protein>
<dbReference type="EMBL" id="UZAF01019870">
    <property type="protein sequence ID" value="VDO64329.1"/>
    <property type="molecule type" value="Genomic_DNA"/>
</dbReference>
<evidence type="ECO:0000256" key="2">
    <source>
        <dbReference type="ARBA" id="ARBA00022737"/>
    </source>
</evidence>
<dbReference type="OrthoDB" id="10022853at2759"/>
<dbReference type="Proteomes" id="UP000268014">
    <property type="component" value="Unassembled WGS sequence"/>
</dbReference>
<dbReference type="WBParaSite" id="HPLM_0001728601-mRNA-1">
    <property type="protein sequence ID" value="HPLM_0001728601-mRNA-1"/>
    <property type="gene ID" value="HPLM_0001728601"/>
</dbReference>
<dbReference type="InterPro" id="IPR001611">
    <property type="entry name" value="Leu-rich_rpt"/>
</dbReference>
<keyword evidence="2" id="KW-0677">Repeat</keyword>
<evidence type="ECO:0000313" key="3">
    <source>
        <dbReference type="EMBL" id="VDO64329.1"/>
    </source>
</evidence>
<gene>
    <name evidence="3" type="ORF">HPLM_LOCUS17278</name>
</gene>
<sequence>MATMRREVEFIIVMEAQIPDLSSTLPENDELLHHLDISHNAVLHLQPGCFGKNNILSLDVAGNELPSVPTDALRSTSASLSILNLDRNRIRTLDSSQFFELRNLTKLIISRNRIETIEEGAFEHLPALKYLDISNNPVSTWSPSAFRDMSSTMNDINLANTGLFSIPRMSHHAIRHFNLSMNKIYDISRYDLARTAQLHSLDISFNNLPRFEHDVFDDLVNLKMLNISGNPIKEILGEQLESLYQMYNIAPSAQPSNVTHIIQHLPPLRSLHIELREPIIDTQLRDIDMTHVRQLTITGPNITNISATALHMLRGYRVQLTIRDTSIEEFPTSLLTTLGNVYFLSLSLPNNQLRSINPFKNTDQPWVNHHGTILEALDLSGNPLQCGCAMAWVSEWIQASPTNARDLELAHCEHKEASFRSSLTYVSTTDIDIMGTGILFELITK</sequence>
<dbReference type="InterPro" id="IPR050541">
    <property type="entry name" value="LRR_TM_domain-containing"/>
</dbReference>
<evidence type="ECO:0000256" key="1">
    <source>
        <dbReference type="ARBA" id="ARBA00022614"/>
    </source>
</evidence>
<dbReference type="GO" id="GO:0005886">
    <property type="term" value="C:plasma membrane"/>
    <property type="evidence" value="ECO:0007669"/>
    <property type="project" value="TreeGrafter"/>
</dbReference>
<dbReference type="AlphaFoldDB" id="A0A0N4WZC5"/>
<dbReference type="Gene3D" id="3.80.10.10">
    <property type="entry name" value="Ribonuclease Inhibitor"/>
    <property type="match status" value="3"/>
</dbReference>
<evidence type="ECO:0000313" key="4">
    <source>
        <dbReference type="Proteomes" id="UP000268014"/>
    </source>
</evidence>
<dbReference type="InterPro" id="IPR003591">
    <property type="entry name" value="Leu-rich_rpt_typical-subtyp"/>
</dbReference>
<dbReference type="PANTHER" id="PTHR24369:SF211">
    <property type="entry name" value="LEUCINE-RICH REPEAT-CONTAINING PROTEIN 15-LIKE"/>
    <property type="match status" value="1"/>
</dbReference>
<dbReference type="PROSITE" id="PS51450">
    <property type="entry name" value="LRR"/>
    <property type="match status" value="3"/>
</dbReference>
<dbReference type="Pfam" id="PF13855">
    <property type="entry name" value="LRR_8"/>
    <property type="match status" value="2"/>
</dbReference>
<name>A0A0N4WZC5_HAEPC</name>
<reference evidence="5" key="1">
    <citation type="submission" date="2017-02" db="UniProtKB">
        <authorList>
            <consortium name="WormBaseParasite"/>
        </authorList>
    </citation>
    <scope>IDENTIFICATION</scope>
</reference>
<keyword evidence="4" id="KW-1185">Reference proteome</keyword>
<dbReference type="SMART" id="SM00369">
    <property type="entry name" value="LRR_TYP"/>
    <property type="match status" value="8"/>
</dbReference>